<accession>A0A6I3RY80</accession>
<dbReference type="CDD" id="cd00371">
    <property type="entry name" value="HMA"/>
    <property type="match status" value="1"/>
</dbReference>
<feature type="domain" description="HMA" evidence="1">
    <location>
        <begin position="5"/>
        <end position="60"/>
    </location>
</feature>
<gene>
    <name evidence="2" type="ORF">GMD42_02755</name>
</gene>
<dbReference type="SUPFAM" id="SSF55008">
    <property type="entry name" value="HMA, heavy metal-associated domain"/>
    <property type="match status" value="1"/>
</dbReference>
<dbReference type="GO" id="GO:0046872">
    <property type="term" value="F:metal ion binding"/>
    <property type="evidence" value="ECO:0007669"/>
    <property type="project" value="InterPro"/>
</dbReference>
<dbReference type="EMBL" id="WNCL01000005">
    <property type="protein sequence ID" value="MTU42559.1"/>
    <property type="molecule type" value="Genomic_DNA"/>
</dbReference>
<dbReference type="GeneID" id="43347852"/>
<proteinExistence type="predicted"/>
<dbReference type="AlphaFoldDB" id="A0A6I3RY80"/>
<dbReference type="Pfam" id="PF00403">
    <property type="entry name" value="HMA"/>
    <property type="match status" value="1"/>
</dbReference>
<dbReference type="InterPro" id="IPR036163">
    <property type="entry name" value="HMA_dom_sf"/>
</dbReference>
<name>A0A6I3RY80_9BURK</name>
<dbReference type="Gene3D" id="3.30.70.100">
    <property type="match status" value="1"/>
</dbReference>
<protein>
    <submittedName>
        <fullName evidence="2">Copper chaperone</fullName>
    </submittedName>
</protein>
<reference evidence="2 3" key="1">
    <citation type="journal article" date="2019" name="Nat. Med.">
        <title>A library of human gut bacterial isolates paired with longitudinal multiomics data enables mechanistic microbiome research.</title>
        <authorList>
            <person name="Poyet M."/>
            <person name="Groussin M."/>
            <person name="Gibbons S.M."/>
            <person name="Avila-Pacheco J."/>
            <person name="Jiang X."/>
            <person name="Kearney S.M."/>
            <person name="Perrotta A.R."/>
            <person name="Berdy B."/>
            <person name="Zhao S."/>
            <person name="Lieberman T.D."/>
            <person name="Swanson P.K."/>
            <person name="Smith M."/>
            <person name="Roesemann S."/>
            <person name="Alexander J.E."/>
            <person name="Rich S.A."/>
            <person name="Livny J."/>
            <person name="Vlamakis H."/>
            <person name="Clish C."/>
            <person name="Bullock K."/>
            <person name="Deik A."/>
            <person name="Scott J."/>
            <person name="Pierce K.A."/>
            <person name="Xavier R.J."/>
            <person name="Alm E.J."/>
        </authorList>
    </citation>
    <scope>NUCLEOTIDE SEQUENCE [LARGE SCALE GENOMIC DNA]</scope>
    <source>
        <strain evidence="2 3">BIOML-A2</strain>
    </source>
</reference>
<evidence type="ECO:0000313" key="3">
    <source>
        <dbReference type="Proteomes" id="UP000462362"/>
    </source>
</evidence>
<comment type="caution">
    <text evidence="2">The sequence shown here is derived from an EMBL/GenBank/DDBJ whole genome shotgun (WGS) entry which is preliminary data.</text>
</comment>
<dbReference type="RefSeq" id="WP_008810254.1">
    <property type="nucleotide sequence ID" value="NZ_CAJUON010000002.1"/>
</dbReference>
<evidence type="ECO:0000259" key="1">
    <source>
        <dbReference type="Pfam" id="PF00403"/>
    </source>
</evidence>
<evidence type="ECO:0000313" key="2">
    <source>
        <dbReference type="EMBL" id="MTU42559.1"/>
    </source>
</evidence>
<organism evidence="2 3">
    <name type="scientific">Parasutterella excrementihominis</name>
    <dbReference type="NCBI Taxonomy" id="487175"/>
    <lineage>
        <taxon>Bacteria</taxon>
        <taxon>Pseudomonadati</taxon>
        <taxon>Pseudomonadota</taxon>
        <taxon>Betaproteobacteria</taxon>
        <taxon>Burkholderiales</taxon>
        <taxon>Sutterellaceae</taxon>
        <taxon>Parasutterella</taxon>
    </lineage>
</organism>
<dbReference type="Proteomes" id="UP000462362">
    <property type="component" value="Unassembled WGS sequence"/>
</dbReference>
<dbReference type="InterPro" id="IPR006121">
    <property type="entry name" value="HMA_dom"/>
</dbReference>
<sequence>MEQSFELSGVHCMHCVARVKKALEPLCEKVEVTLSPAIAVVTVKEPLKIEDVNAALAKAGDYSATPLN</sequence>